<feature type="transmembrane region" description="Helical" evidence="9">
    <location>
        <begin position="262"/>
        <end position="290"/>
    </location>
</feature>
<organism evidence="10 11">
    <name type="scientific">Kocuria turfanensis</name>
    <dbReference type="NCBI Taxonomy" id="388357"/>
    <lineage>
        <taxon>Bacteria</taxon>
        <taxon>Bacillati</taxon>
        <taxon>Actinomycetota</taxon>
        <taxon>Actinomycetes</taxon>
        <taxon>Micrococcales</taxon>
        <taxon>Micrococcaceae</taxon>
        <taxon>Kocuria</taxon>
    </lineage>
</organism>
<dbReference type="GO" id="GO:0022857">
    <property type="term" value="F:transmembrane transporter activity"/>
    <property type="evidence" value="ECO:0007669"/>
    <property type="project" value="InterPro"/>
</dbReference>
<dbReference type="GO" id="GO:0033214">
    <property type="term" value="P:siderophore-iron import into cell"/>
    <property type="evidence" value="ECO:0007669"/>
    <property type="project" value="TreeGrafter"/>
</dbReference>
<evidence type="ECO:0000256" key="5">
    <source>
        <dbReference type="ARBA" id="ARBA00022692"/>
    </source>
</evidence>
<keyword evidence="6 9" id="KW-1133">Transmembrane helix</keyword>
<dbReference type="Proteomes" id="UP000321103">
    <property type="component" value="Unassembled WGS sequence"/>
</dbReference>
<sequence>MSDAVLATPTAPAAPPAPGARRGTGPFPTPRARRRYWTVVAVLALASAGFAFGLLAWDNPMPVGSDGFWRIAERRATGVVIMAVVAFCQAMATVSFQTATTNRIITPSIMGFESLYVAIQTSTVYFLGAAGILVLQGVPQFLLQVALMVALSLALYGWLLSGRYGNLHVMLLVGIIVGGGLGSVSTFMQRLLSPSDFDVLSARLFGSVTNAHADYLPVAVPLCLLAGGLLWSGSRRLDVLALGREASLNLGVRHRAEVMRTLFLVSVLMAVSTALVGPMTFLGFLVATLAYQFADTYDHRRVFPVAVLTGFLVLTGAYFVLHHVFYAQGVVSIIIELVGGSVFLYVILRKGRL</sequence>
<dbReference type="STRING" id="388357.GCA_001580365_01096"/>
<evidence type="ECO:0000256" key="9">
    <source>
        <dbReference type="SAM" id="Phobius"/>
    </source>
</evidence>
<comment type="subcellular location">
    <subcellularLocation>
        <location evidence="1">Cell membrane</location>
        <topology evidence="1">Multi-pass membrane protein</topology>
    </subcellularLocation>
</comment>
<dbReference type="AlphaFoldDB" id="A0A512IHS7"/>
<dbReference type="PANTHER" id="PTHR30472:SF19">
    <property type="entry name" value="PETROBACTIN IMPORT SYSTEM PERMEASE PROTEIN YCLO"/>
    <property type="match status" value="1"/>
</dbReference>
<feature type="transmembrane region" description="Helical" evidence="9">
    <location>
        <begin position="302"/>
        <end position="321"/>
    </location>
</feature>
<keyword evidence="11" id="KW-1185">Reference proteome</keyword>
<accession>A0A512IHS7</accession>
<dbReference type="EMBL" id="BJZS01000115">
    <property type="protein sequence ID" value="GEO97266.1"/>
    <property type="molecule type" value="Genomic_DNA"/>
</dbReference>
<evidence type="ECO:0000256" key="1">
    <source>
        <dbReference type="ARBA" id="ARBA00004651"/>
    </source>
</evidence>
<feature type="transmembrane region" description="Helical" evidence="9">
    <location>
        <begin position="167"/>
        <end position="188"/>
    </location>
</feature>
<dbReference type="GO" id="GO:0005886">
    <property type="term" value="C:plasma membrane"/>
    <property type="evidence" value="ECO:0007669"/>
    <property type="project" value="UniProtKB-SubCell"/>
</dbReference>
<comment type="caution">
    <text evidence="10">The sequence shown here is derived from an EMBL/GenBank/DDBJ whole genome shotgun (WGS) entry which is preliminary data.</text>
</comment>
<dbReference type="InterPro" id="IPR000522">
    <property type="entry name" value="ABC_transptr_permease_BtuC"/>
</dbReference>
<comment type="similarity">
    <text evidence="2">Belongs to the binding-protein-dependent transport system permease family. FecCD subfamily.</text>
</comment>
<dbReference type="Pfam" id="PF01032">
    <property type="entry name" value="FecCD"/>
    <property type="match status" value="1"/>
</dbReference>
<feature type="transmembrane region" description="Helical" evidence="9">
    <location>
        <begin position="76"/>
        <end position="94"/>
    </location>
</feature>
<keyword evidence="3" id="KW-0813">Transport</keyword>
<evidence type="ECO:0000256" key="3">
    <source>
        <dbReference type="ARBA" id="ARBA00022448"/>
    </source>
</evidence>
<proteinExistence type="inferred from homology"/>
<protein>
    <submittedName>
        <fullName evidence="10">Enterochelin ABC transporter permease</fullName>
    </submittedName>
</protein>
<evidence type="ECO:0000313" key="10">
    <source>
        <dbReference type="EMBL" id="GEO97266.1"/>
    </source>
</evidence>
<feature type="transmembrane region" description="Helical" evidence="9">
    <location>
        <begin position="115"/>
        <end position="135"/>
    </location>
</feature>
<feature type="transmembrane region" description="Helical" evidence="9">
    <location>
        <begin position="327"/>
        <end position="348"/>
    </location>
</feature>
<feature type="region of interest" description="Disordered" evidence="8">
    <location>
        <begin position="1"/>
        <end position="29"/>
    </location>
</feature>
<reference evidence="10 11" key="1">
    <citation type="submission" date="2019-07" db="EMBL/GenBank/DDBJ databases">
        <title>Whole genome shotgun sequence of Kocuria turfanensis NBRC 107627.</title>
        <authorList>
            <person name="Hosoyama A."/>
            <person name="Uohara A."/>
            <person name="Ohji S."/>
            <person name="Ichikawa N."/>
        </authorList>
    </citation>
    <scope>NUCLEOTIDE SEQUENCE [LARGE SCALE GENOMIC DNA]</scope>
    <source>
        <strain evidence="10 11">NBRC 107627</strain>
    </source>
</reference>
<evidence type="ECO:0000256" key="7">
    <source>
        <dbReference type="ARBA" id="ARBA00023136"/>
    </source>
</evidence>
<evidence type="ECO:0000256" key="8">
    <source>
        <dbReference type="SAM" id="MobiDB-lite"/>
    </source>
</evidence>
<keyword evidence="7 9" id="KW-0472">Membrane</keyword>
<evidence type="ECO:0000256" key="2">
    <source>
        <dbReference type="ARBA" id="ARBA00007935"/>
    </source>
</evidence>
<dbReference type="Gene3D" id="1.10.3470.10">
    <property type="entry name" value="ABC transporter involved in vitamin B12 uptake, BtuC"/>
    <property type="match status" value="1"/>
</dbReference>
<keyword evidence="5 9" id="KW-0812">Transmembrane</keyword>
<evidence type="ECO:0000313" key="11">
    <source>
        <dbReference type="Proteomes" id="UP000321103"/>
    </source>
</evidence>
<keyword evidence="4" id="KW-1003">Cell membrane</keyword>
<dbReference type="PANTHER" id="PTHR30472">
    <property type="entry name" value="FERRIC ENTEROBACTIN TRANSPORT SYSTEM PERMEASE PROTEIN"/>
    <property type="match status" value="1"/>
</dbReference>
<dbReference type="RefSeq" id="WP_084271468.1">
    <property type="nucleotide sequence ID" value="NZ_BJZS01000115.1"/>
</dbReference>
<evidence type="ECO:0000256" key="4">
    <source>
        <dbReference type="ARBA" id="ARBA00022475"/>
    </source>
</evidence>
<evidence type="ECO:0000256" key="6">
    <source>
        <dbReference type="ARBA" id="ARBA00022989"/>
    </source>
</evidence>
<dbReference type="SUPFAM" id="SSF81345">
    <property type="entry name" value="ABC transporter involved in vitamin B12 uptake, BtuC"/>
    <property type="match status" value="1"/>
</dbReference>
<feature type="transmembrane region" description="Helical" evidence="9">
    <location>
        <begin position="141"/>
        <end position="160"/>
    </location>
</feature>
<feature type="transmembrane region" description="Helical" evidence="9">
    <location>
        <begin position="36"/>
        <end position="56"/>
    </location>
</feature>
<gene>
    <name evidence="10" type="ORF">KTU01_33890</name>
</gene>
<dbReference type="InterPro" id="IPR037294">
    <property type="entry name" value="ABC_BtuC-like"/>
</dbReference>
<name>A0A512IHS7_9MICC</name>